<evidence type="ECO:0000313" key="2">
    <source>
        <dbReference type="EMBL" id="MEK0187678.1"/>
    </source>
</evidence>
<gene>
    <name evidence="2" type="ORF">WMG39_22910</name>
</gene>
<dbReference type="EMBL" id="JBBLXS010000410">
    <property type="protein sequence ID" value="MEK0187678.1"/>
    <property type="molecule type" value="Genomic_DNA"/>
</dbReference>
<dbReference type="Gene3D" id="3.30.70.1290">
    <property type="entry name" value="Transposase IS200-like"/>
    <property type="match status" value="1"/>
</dbReference>
<sequence length="285" mass="33327">MARQPRLFQSGYSYHLTTRCNNREFRLTRLECREVFLFAIKKAQNKYNFKLYALCIMSNHVHYLLEPAQPEDLPKIMHWLNWYTAMCFNRMLNRTGHFWEKRYHSTGFANSDKRRALNTLRYIHANPKAAGMQQGFFYDFSNYGTHDRLSDDGITQWHPAFLALGKTLDECAAAYRKFCKKYKTQAKPEKRNHWGSRLLAGMKVKGKPKKSSPGQMRLPWADWEAENPEIVEVAEKFILANCYNPQIAGNLLAGRVQCQVSKTQTPHDFVDFTSFTILNKNLKPL</sequence>
<reference evidence="2 3" key="1">
    <citation type="journal article" date="2020" name="Harmful Algae">
        <title>Molecular and morphological characterization of a novel dihydroanatoxin-a producing Microcoleus species (cyanobacteria) from the Russian River, California, USA.</title>
        <authorList>
            <person name="Conklin K.Y."/>
            <person name="Stancheva R."/>
            <person name="Otten T.G."/>
            <person name="Fadness R."/>
            <person name="Boyer G.L."/>
            <person name="Read B."/>
            <person name="Zhang X."/>
            <person name="Sheath R.G."/>
        </authorList>
    </citation>
    <scope>NUCLEOTIDE SEQUENCE [LARGE SCALE GENOMIC DNA]</scope>
    <source>
        <strain evidence="2 3">PTRS2</strain>
    </source>
</reference>
<name>A0ABU8YTJ8_9CYAN</name>
<evidence type="ECO:0000259" key="1">
    <source>
        <dbReference type="SMART" id="SM01321"/>
    </source>
</evidence>
<organism evidence="2 3">
    <name type="scientific">Microcoleus anatoxicus PTRS2</name>
    <dbReference type="NCBI Taxonomy" id="2705321"/>
    <lineage>
        <taxon>Bacteria</taxon>
        <taxon>Bacillati</taxon>
        <taxon>Cyanobacteriota</taxon>
        <taxon>Cyanophyceae</taxon>
        <taxon>Oscillatoriophycideae</taxon>
        <taxon>Oscillatoriales</taxon>
        <taxon>Microcoleaceae</taxon>
        <taxon>Microcoleus</taxon>
        <taxon>Microcoleus anatoxicus</taxon>
    </lineage>
</organism>
<accession>A0ABU8YTJ8</accession>
<dbReference type="RefSeq" id="WP_340541865.1">
    <property type="nucleotide sequence ID" value="NZ_JBBLXS010000410.1"/>
</dbReference>
<dbReference type="InterPro" id="IPR002686">
    <property type="entry name" value="Transposase_17"/>
</dbReference>
<proteinExistence type="predicted"/>
<dbReference type="Pfam" id="PF01797">
    <property type="entry name" value="Y1_Tnp"/>
    <property type="match status" value="1"/>
</dbReference>
<comment type="caution">
    <text evidence="2">The sequence shown here is derived from an EMBL/GenBank/DDBJ whole genome shotgun (WGS) entry which is preliminary data.</text>
</comment>
<evidence type="ECO:0000313" key="3">
    <source>
        <dbReference type="Proteomes" id="UP001384579"/>
    </source>
</evidence>
<dbReference type="PANTHER" id="PTHR34322:SF2">
    <property type="entry name" value="TRANSPOSASE IS200-LIKE DOMAIN-CONTAINING PROTEIN"/>
    <property type="match status" value="1"/>
</dbReference>
<dbReference type="SUPFAM" id="SSF143422">
    <property type="entry name" value="Transposase IS200-like"/>
    <property type="match status" value="1"/>
</dbReference>
<dbReference type="InterPro" id="IPR036515">
    <property type="entry name" value="Transposase_17_sf"/>
</dbReference>
<protein>
    <submittedName>
        <fullName evidence="2">Transposase</fullName>
    </submittedName>
</protein>
<dbReference type="PANTHER" id="PTHR34322">
    <property type="entry name" value="TRANSPOSASE, Y1_TNP DOMAIN-CONTAINING"/>
    <property type="match status" value="1"/>
</dbReference>
<dbReference type="SMART" id="SM01321">
    <property type="entry name" value="Y1_Tnp"/>
    <property type="match status" value="1"/>
</dbReference>
<keyword evidence="3" id="KW-1185">Reference proteome</keyword>
<dbReference type="Proteomes" id="UP001384579">
    <property type="component" value="Unassembled WGS sequence"/>
</dbReference>
<feature type="domain" description="Transposase IS200-like" evidence="1">
    <location>
        <begin position="9"/>
        <end position="126"/>
    </location>
</feature>